<proteinExistence type="predicted"/>
<name>A0A0T5VRA6_9SPHI</name>
<reference evidence="1 2" key="1">
    <citation type="submission" date="2015-11" db="EMBL/GenBank/DDBJ databases">
        <title>Sequence of Pedobacter ginsenosidimutans.</title>
        <authorList>
            <person name="Carson E."/>
            <person name="Keyser V."/>
            <person name="Newman J."/>
            <person name="Miller J."/>
        </authorList>
    </citation>
    <scope>NUCLEOTIDE SEQUENCE [LARGE SCALE GENOMIC DNA]</scope>
    <source>
        <strain evidence="1 2">KACC 14530</strain>
    </source>
</reference>
<organism evidence="1 2">
    <name type="scientific">Pedobacter ginsenosidimutans</name>
    <dbReference type="NCBI Taxonomy" id="687842"/>
    <lineage>
        <taxon>Bacteria</taxon>
        <taxon>Pseudomonadati</taxon>
        <taxon>Bacteroidota</taxon>
        <taxon>Sphingobacteriia</taxon>
        <taxon>Sphingobacteriales</taxon>
        <taxon>Sphingobacteriaceae</taxon>
        <taxon>Pedobacter</taxon>
    </lineage>
</organism>
<comment type="caution">
    <text evidence="1">The sequence shown here is derived from an EMBL/GenBank/DDBJ whole genome shotgun (WGS) entry which is preliminary data.</text>
</comment>
<evidence type="ECO:0000313" key="1">
    <source>
        <dbReference type="EMBL" id="KRT16349.1"/>
    </source>
</evidence>
<accession>A0A0T5VRA6</accession>
<keyword evidence="2" id="KW-1185">Reference proteome</keyword>
<dbReference type="EMBL" id="LMZQ01000005">
    <property type="protein sequence ID" value="KRT16349.1"/>
    <property type="molecule type" value="Genomic_DNA"/>
</dbReference>
<protein>
    <submittedName>
        <fullName evidence="1">Uncharacterized protein</fullName>
    </submittedName>
</protein>
<gene>
    <name evidence="1" type="ORF">ASU31_09260</name>
</gene>
<dbReference type="AlphaFoldDB" id="A0A0T5VRA6"/>
<evidence type="ECO:0000313" key="2">
    <source>
        <dbReference type="Proteomes" id="UP000051950"/>
    </source>
</evidence>
<dbReference type="Proteomes" id="UP000051950">
    <property type="component" value="Unassembled WGS sequence"/>
</dbReference>
<sequence>MSFIYSSHKVKIALNDKHRKNEKKFTANAINRFYSVYVYESVNLDDGDSAIVESPFLFLMNYVILSVVEGSFHLIDPEIG</sequence>